<keyword evidence="1" id="KW-1015">Disulfide bond</keyword>
<feature type="domain" description="Sushi" evidence="3">
    <location>
        <begin position="1384"/>
        <end position="1459"/>
    </location>
</feature>
<dbReference type="CDD" id="cd00033">
    <property type="entry name" value="CCP"/>
    <property type="match status" value="1"/>
</dbReference>
<gene>
    <name evidence="5" type="ORF">TCAL_08346</name>
</gene>
<dbReference type="InterPro" id="IPR000436">
    <property type="entry name" value="Sushi_SCR_CCP_dom"/>
</dbReference>
<reference evidence="5 6" key="1">
    <citation type="journal article" date="2018" name="Nat. Ecol. Evol.">
        <title>Genomic signatures of mitonuclear coevolution across populations of Tigriopus californicus.</title>
        <authorList>
            <person name="Barreto F.S."/>
            <person name="Watson E.T."/>
            <person name="Lima T.G."/>
            <person name="Willett C.S."/>
            <person name="Edmands S."/>
            <person name="Li W."/>
            <person name="Burton R.S."/>
        </authorList>
    </citation>
    <scope>NUCLEOTIDE SEQUENCE [LARGE SCALE GENOMIC DNA]</scope>
    <source>
        <strain evidence="5 6">San Diego</strain>
    </source>
</reference>
<dbReference type="Pfam" id="PF00147">
    <property type="entry name" value="Fibrinogen_C"/>
    <property type="match status" value="1"/>
</dbReference>
<evidence type="ECO:0000256" key="2">
    <source>
        <dbReference type="PROSITE-ProRule" id="PRU00302"/>
    </source>
</evidence>
<dbReference type="SMART" id="SM00032">
    <property type="entry name" value="CCP"/>
    <property type="match status" value="7"/>
</dbReference>
<dbReference type="Gene3D" id="3.90.215.10">
    <property type="entry name" value="Gamma Fibrinogen, chain A, domain 1"/>
    <property type="match status" value="1"/>
</dbReference>
<dbReference type="InterPro" id="IPR008979">
    <property type="entry name" value="Galactose-bd-like_sf"/>
</dbReference>
<evidence type="ECO:0000313" key="5">
    <source>
        <dbReference type="EMBL" id="TRY79741.1"/>
    </source>
</evidence>
<dbReference type="InterPro" id="IPR036056">
    <property type="entry name" value="Fibrinogen-like_C"/>
</dbReference>
<dbReference type="SUPFAM" id="SSF49785">
    <property type="entry name" value="Galactose-binding domain-like"/>
    <property type="match status" value="1"/>
</dbReference>
<evidence type="ECO:0000313" key="6">
    <source>
        <dbReference type="Proteomes" id="UP000318571"/>
    </source>
</evidence>
<feature type="non-terminal residue" evidence="5">
    <location>
        <position position="2359"/>
    </location>
</feature>
<dbReference type="SUPFAM" id="SSF56496">
    <property type="entry name" value="Fibrinogen C-terminal domain-like"/>
    <property type="match status" value="1"/>
</dbReference>
<protein>
    <submittedName>
        <fullName evidence="5">Uncharacterized protein</fullName>
    </submittedName>
</protein>
<dbReference type="Proteomes" id="UP000318571">
    <property type="component" value="Chromosome 6"/>
</dbReference>
<keyword evidence="2" id="KW-0768">Sushi</keyword>
<dbReference type="InterPro" id="IPR011043">
    <property type="entry name" value="Gal_Oxase/kelch_b-propeller"/>
</dbReference>
<dbReference type="Gene3D" id="2.60.120.260">
    <property type="entry name" value="Galactose-binding domain-like"/>
    <property type="match status" value="1"/>
</dbReference>
<dbReference type="STRING" id="6832.A0A553PQ08"/>
<dbReference type="PROSITE" id="PS51406">
    <property type="entry name" value="FIBRINOGEN_C_2"/>
    <property type="match status" value="1"/>
</dbReference>
<feature type="domain" description="Sushi" evidence="3">
    <location>
        <begin position="1"/>
        <end position="40"/>
    </location>
</feature>
<comment type="caution">
    <text evidence="5">The sequence shown here is derived from an EMBL/GenBank/DDBJ whole genome shotgun (WGS) entry which is preliminary data.</text>
</comment>
<comment type="caution">
    <text evidence="2">Lacks conserved residue(s) required for the propagation of feature annotation.</text>
</comment>
<dbReference type="SUPFAM" id="SSF57535">
    <property type="entry name" value="Complement control module/SCR domain"/>
    <property type="match status" value="2"/>
</dbReference>
<dbReference type="InterPro" id="IPR035976">
    <property type="entry name" value="Sushi/SCR/CCP_sf"/>
</dbReference>
<dbReference type="InterPro" id="IPR014716">
    <property type="entry name" value="Fibrinogen_a/b/g_C_1"/>
</dbReference>
<name>A0A553PQ08_TIGCA</name>
<feature type="domain" description="Sushi" evidence="3">
    <location>
        <begin position="1173"/>
        <end position="1242"/>
    </location>
</feature>
<accession>A0A553PQ08</accession>
<dbReference type="SMART" id="SM00186">
    <property type="entry name" value="FBG"/>
    <property type="match status" value="1"/>
</dbReference>
<dbReference type="GO" id="GO:0005615">
    <property type="term" value="C:extracellular space"/>
    <property type="evidence" value="ECO:0007669"/>
    <property type="project" value="TreeGrafter"/>
</dbReference>
<evidence type="ECO:0000256" key="1">
    <source>
        <dbReference type="ARBA" id="ARBA00023157"/>
    </source>
</evidence>
<evidence type="ECO:0000259" key="4">
    <source>
        <dbReference type="PROSITE" id="PS51406"/>
    </source>
</evidence>
<dbReference type="PROSITE" id="PS50923">
    <property type="entry name" value="SUSHI"/>
    <property type="match status" value="4"/>
</dbReference>
<dbReference type="SUPFAM" id="SSF50965">
    <property type="entry name" value="Galactose oxidase, central domain"/>
    <property type="match status" value="1"/>
</dbReference>
<dbReference type="EMBL" id="VCGU01000002">
    <property type="protein sequence ID" value="TRY79741.1"/>
    <property type="molecule type" value="Genomic_DNA"/>
</dbReference>
<dbReference type="InterPro" id="IPR050373">
    <property type="entry name" value="Fibrinogen_C-term_domain"/>
</dbReference>
<proteinExistence type="predicted"/>
<feature type="domain" description="Sushi" evidence="3">
    <location>
        <begin position="1686"/>
        <end position="1758"/>
    </location>
</feature>
<dbReference type="InterPro" id="IPR002181">
    <property type="entry name" value="Fibrinogen_a/b/g_C_dom"/>
</dbReference>
<organism evidence="5 6">
    <name type="scientific">Tigriopus californicus</name>
    <name type="common">Marine copepod</name>
    <dbReference type="NCBI Taxonomy" id="6832"/>
    <lineage>
        <taxon>Eukaryota</taxon>
        <taxon>Metazoa</taxon>
        <taxon>Ecdysozoa</taxon>
        <taxon>Arthropoda</taxon>
        <taxon>Crustacea</taxon>
        <taxon>Multicrustacea</taxon>
        <taxon>Hexanauplia</taxon>
        <taxon>Copepoda</taxon>
        <taxon>Harpacticoida</taxon>
        <taxon>Harpacticidae</taxon>
        <taxon>Tigriopus</taxon>
    </lineage>
</organism>
<dbReference type="Pfam" id="PF00084">
    <property type="entry name" value="Sushi"/>
    <property type="match status" value="1"/>
</dbReference>
<evidence type="ECO:0000259" key="3">
    <source>
        <dbReference type="PROSITE" id="PS50923"/>
    </source>
</evidence>
<feature type="domain" description="Fibrinogen C-terminal" evidence="4">
    <location>
        <begin position="320"/>
        <end position="542"/>
    </location>
</feature>
<sequence>MCFRYICHRYYAFEGTLTKNASLKCTTNGTWESGPPLCSTRIENDVLWEAWASSYLNGTVNYIFDSSLKTVFSTKAETNPWVQIDLQRTIKILDILVMLDVALPGVSSQTIKIKVSSKPTPIDDQSVCGSGLVDGPVIVIQCLNPIIGRYITILLETETPTSLPVENVVLTAQGIYTHPRTMTYDGKWKVTESSSVSSFEAVSVLTLAKVFQSMVENDPFIKIEFDAIYTIHTVHVSVPVPYLDTFTDIRVSVYLDNVPNPSLLATCSAPDAMPAPSQNLFHFECLKPMFGRFVLLKRELSSVHLIVQKIWFTVLEMEHNGDNPPLEDCSQLSRMGITLPGLYDLDLSGERRLDRVRPVFCDGEWTTVLKRGQFGNDRYLFDKTWSEYQNGFGDAAGEHWIGLDMLHKMTTDREYELRIQFIDQSDHFRQSFYDIFSIGSPPFYYLNVNGFHSGPDSKTRDALTSMDGNPFSTSDNDQDSEAVNLAQLSRGGGWFGKGYLTNPFGSNFNFRQSDPDVGITWTPHLGNTESMKSMTWSIRPKKLYDIGERMIGYGTGTGLGIGRLKTYNSLVNPGSFNFNQSTAKYFESSATGHLLDVDLLLSCGGFFGSKTCQKFDPRTGIWSDSEAILPKHLWATMHTTLHHHINRCSMVSPFPYGTIQSGAACPLNSQEIMLNIVTQSQNGINHMDVVTSYIYDISQDNYRAISSRPTLRNGLCSCATWISLTGDTYVILIENHLGTNPLVVDRYHVDSDSWDSPPELAFPSSPPFYLINRADGSLLAIGSGDSEHLLRKMNPDMSGWTLLPVGYQDNSIHFAFEWLGHKVENPIVTDITSSSLLFNEEVQSKVNILKYYKRLGINHTFRCPSGMKIEDESGNLHDHLTLGCLSTGWSSNLVPKTCVFDACPMPGTNHLAEGFIVSSWNGEPVSVGQTLNFTCPDGLVVETRPGLSELPLICQDDGNATCPLLSPTPVNGGVKLFFDGAPFGPCFGNHEPNTFEISPMCPEVELVMTHMGFTSSTRLKSTFELKITPIASTHLYVHIVFSKQLLAADFEILKPNQESDRRLSFSFTGLSVGVSSTHSFSVSHEVTSGKELCVYQVTCGTDSELLGITDPALRNSFDPNVDAVKVGSLIEFTCPNLTAFYFGGVIGPQILNYSCLDSKVWNFPNPVPDCVKTYCDLPPSAPLDTNLLPYRNSSFTKVGEYTPYVCRDGMRLENDPGDDVLNVLCGYDGHYDLPIKWPTCIRELHCPPLASPPALLHGSARILNEGVRFGPCIGGNGILAGDDDCSNMRLQIHEQTPLNATHVRIKMVVKVTSTTRQVVANLTFSRVLKMNNIEVPSHVYVTAGQSDHQLQLLFDMMEPYDIELIEIFFIVEHGPSIGVCVYKVICGNTHKDLVSSRTTEDYTFHPASESLLYGAIVEYSCGSYALFQFNATTLEENLTYKCGSDGNWNLPLTLPPCHQLKCGSIPQPSPEFNLEPYKWDGLPVAFGRALQFRCQRGQKFEHDFNHLYEEATCESTGIWNTPAPDWTPCVTTKHCNNYPTPPENITIKQKSTGQAFGQICLGSRNVSLGEPLPGSEACLSPLIRKVSQVRTTDMRGKNMSISGYTLTFDPSIGTHINGLLAFSYPVSISNVEFSCGIQSNLSITTSNTILSLTCDFHVDGRDNTVILTIKHPVDEPEPCVDYFVCRPCESTTQCEVDAQDLDLKEHFDPYKFGSILSYQCPPGFGFAVNSSHAIQEQDITCQWNKTWSKLSFSLQCKPFGCPPARVFHWSKRIQLLNPLPEGHLAPFDYRARYECQNGYNFDHEHSFPGFDITCQRNGTWSHYETDWYCDLPSTRFRNVPPPPPPSEGYYVNWNISMLAKTAYGTIIEYKCNPNRAFEIDSGMFVHVFQLTALWNKTWYPSEVPNCVLVNCVDPPLIRNMMRLWNYGPVAFHQQIEYVCQPGFYFESSRERYSTFIKCLPSGYYDARNFEMCFDTAYCTLDEPVEKPLRGFRNWNNNIFYKSKITYNCGPHATFVYGDGRQAQRITSQCQWNRTWSIQKLPDCQYTHCNVVHEPPLDSGFVFNHQEIELLTDLNDFQRKSPLVFPGTRKFGTSHSFHFEGILTEISHNYSLKFVDNLFDVVLDMALNPADNSVLLTNRFMHDYQNESIVMEQGDPIIIRINANLDITAFEIQINDNTEFDFCLQVGITTMQISEVRVDGGFDVQYIGFVKKGVNPAIPVGSSLYFDCEPGKVLSHNWLIKPQVQLYCRSSGVFSEPNPWPKCVSIKEAYAIWLESTDEFQRLGLSGYDYISGPAFPDNELASRHNATLKYGLEEISQTLAWNDAWLLGWNGVWNATWINDLFSEWNDRLDRSLQAFDFL</sequence>
<dbReference type="PANTHER" id="PTHR19143">
    <property type="entry name" value="FIBRINOGEN/TENASCIN/ANGIOPOEITIN"/>
    <property type="match status" value="1"/>
</dbReference>
<keyword evidence="6" id="KW-1185">Reference proteome</keyword>